<proteinExistence type="predicted"/>
<protein>
    <submittedName>
        <fullName evidence="2">Uncharacterized protein</fullName>
    </submittedName>
</protein>
<keyword evidence="3" id="KW-1185">Reference proteome</keyword>
<organism evidence="2 3">
    <name type="scientific">Maricaulis virginensis</name>
    <dbReference type="NCBI Taxonomy" id="144022"/>
    <lineage>
        <taxon>Bacteria</taxon>
        <taxon>Pseudomonadati</taxon>
        <taxon>Pseudomonadota</taxon>
        <taxon>Alphaproteobacteria</taxon>
        <taxon>Maricaulales</taxon>
        <taxon>Maricaulaceae</taxon>
        <taxon>Maricaulis</taxon>
    </lineage>
</organism>
<feature type="compositionally biased region" description="Low complexity" evidence="1">
    <location>
        <begin position="34"/>
        <end position="46"/>
    </location>
</feature>
<evidence type="ECO:0000313" key="3">
    <source>
        <dbReference type="Proteomes" id="UP001143486"/>
    </source>
</evidence>
<sequence>MSYIDALSQPAPRWPGARSPEAEEETRPTEGFDAIPPEAAELPPEASQKIAEAAPPGQSGGEQPPGSNLGGGVVEEFLKWARMSPAEQVRAMYLEEQGMTEDTLKALPPEERQRIEFEIANRIEHEVRTSAESPAEQNIRVSINASYAQSMQRVEEGEQAMWGR</sequence>
<dbReference type="Proteomes" id="UP001143486">
    <property type="component" value="Unassembled WGS sequence"/>
</dbReference>
<feature type="compositionally biased region" description="Low complexity" evidence="1">
    <location>
        <begin position="55"/>
        <end position="67"/>
    </location>
</feature>
<dbReference type="AlphaFoldDB" id="A0A9W6IKT5"/>
<reference evidence="2" key="1">
    <citation type="journal article" date="2014" name="Int. J. Syst. Evol. Microbiol.">
        <title>Complete genome sequence of Corynebacterium casei LMG S-19264T (=DSM 44701T), isolated from a smear-ripened cheese.</title>
        <authorList>
            <consortium name="US DOE Joint Genome Institute (JGI-PGF)"/>
            <person name="Walter F."/>
            <person name="Albersmeier A."/>
            <person name="Kalinowski J."/>
            <person name="Ruckert C."/>
        </authorList>
    </citation>
    <scope>NUCLEOTIDE SEQUENCE</scope>
    <source>
        <strain evidence="2">VKM B-1513</strain>
    </source>
</reference>
<comment type="caution">
    <text evidence="2">The sequence shown here is derived from an EMBL/GenBank/DDBJ whole genome shotgun (WGS) entry which is preliminary data.</text>
</comment>
<name>A0A9W6IKT5_9PROT</name>
<evidence type="ECO:0000313" key="2">
    <source>
        <dbReference type="EMBL" id="GLK51334.1"/>
    </source>
</evidence>
<gene>
    <name evidence="2" type="ORF">GCM10017621_08420</name>
</gene>
<dbReference type="RefSeq" id="WP_271185719.1">
    <property type="nucleotide sequence ID" value="NZ_BSFE01000002.1"/>
</dbReference>
<dbReference type="EMBL" id="BSFE01000002">
    <property type="protein sequence ID" value="GLK51334.1"/>
    <property type="molecule type" value="Genomic_DNA"/>
</dbReference>
<accession>A0A9W6IKT5</accession>
<evidence type="ECO:0000256" key="1">
    <source>
        <dbReference type="SAM" id="MobiDB-lite"/>
    </source>
</evidence>
<reference evidence="2" key="2">
    <citation type="submission" date="2023-01" db="EMBL/GenBank/DDBJ databases">
        <authorList>
            <person name="Sun Q."/>
            <person name="Evtushenko L."/>
        </authorList>
    </citation>
    <scope>NUCLEOTIDE SEQUENCE</scope>
    <source>
        <strain evidence="2">VKM B-1513</strain>
    </source>
</reference>
<feature type="region of interest" description="Disordered" evidence="1">
    <location>
        <begin position="1"/>
        <end position="72"/>
    </location>
</feature>